<protein>
    <submittedName>
        <fullName evidence="1">Uncharacterized protein</fullName>
    </submittedName>
</protein>
<reference evidence="1" key="1">
    <citation type="submission" date="2024-04" db="EMBL/GenBank/DDBJ databases">
        <authorList>
            <consortium name="Molecular Ecology Group"/>
        </authorList>
    </citation>
    <scope>NUCLEOTIDE SEQUENCE</scope>
</reference>
<gene>
    <name evidence="1" type="ORF">LPLAT_LOCUS1424</name>
</gene>
<sequence length="115" mass="12946">MIRYTFDTNSLDLNPKKCSCLESKRGLAAAKPTCSLSAKHAQTFRQLSARTTVNSFVKSDRRSHHFIGPLIRIDPFKSSARLNERVPLSVGLKNPDSFVTMLVHELDNRVSNDSR</sequence>
<keyword evidence="2" id="KW-1185">Reference proteome</keyword>
<evidence type="ECO:0000313" key="2">
    <source>
        <dbReference type="Proteomes" id="UP001497644"/>
    </source>
</evidence>
<accession>A0AAV2N5D8</accession>
<organism evidence="1 2">
    <name type="scientific">Lasius platythorax</name>
    <dbReference type="NCBI Taxonomy" id="488582"/>
    <lineage>
        <taxon>Eukaryota</taxon>
        <taxon>Metazoa</taxon>
        <taxon>Ecdysozoa</taxon>
        <taxon>Arthropoda</taxon>
        <taxon>Hexapoda</taxon>
        <taxon>Insecta</taxon>
        <taxon>Pterygota</taxon>
        <taxon>Neoptera</taxon>
        <taxon>Endopterygota</taxon>
        <taxon>Hymenoptera</taxon>
        <taxon>Apocrita</taxon>
        <taxon>Aculeata</taxon>
        <taxon>Formicoidea</taxon>
        <taxon>Formicidae</taxon>
        <taxon>Formicinae</taxon>
        <taxon>Lasius</taxon>
        <taxon>Lasius</taxon>
    </lineage>
</organism>
<proteinExistence type="predicted"/>
<dbReference type="EMBL" id="OZ034833">
    <property type="protein sequence ID" value="CAL1674898.1"/>
    <property type="molecule type" value="Genomic_DNA"/>
</dbReference>
<evidence type="ECO:0000313" key="1">
    <source>
        <dbReference type="EMBL" id="CAL1674898.1"/>
    </source>
</evidence>
<name>A0AAV2N5D8_9HYME</name>
<dbReference type="AlphaFoldDB" id="A0AAV2N5D8"/>
<dbReference type="Proteomes" id="UP001497644">
    <property type="component" value="Chromosome 10"/>
</dbReference>